<dbReference type="PANTHER" id="PTHR14218">
    <property type="entry name" value="PROTEASE S8 TRIPEPTIDYL PEPTIDASE I CLN2"/>
    <property type="match status" value="1"/>
</dbReference>
<evidence type="ECO:0000256" key="8">
    <source>
        <dbReference type="ARBA" id="ARBA00022729"/>
    </source>
</evidence>
<evidence type="ECO:0000256" key="5">
    <source>
        <dbReference type="ARBA" id="ARBA00022525"/>
    </source>
</evidence>
<dbReference type="InterPro" id="IPR030400">
    <property type="entry name" value="Sedolisin_dom"/>
</dbReference>
<evidence type="ECO:0000256" key="4">
    <source>
        <dbReference type="ARBA" id="ARBA00012462"/>
    </source>
</evidence>
<protein>
    <recommendedName>
        <fullName evidence="4">tripeptidyl-peptidase II</fullName>
        <ecNumber evidence="4">3.4.14.10</ecNumber>
    </recommendedName>
</protein>
<keyword evidence="6 15" id="KW-0645">Protease</keyword>
<dbReference type="InterPro" id="IPR015366">
    <property type="entry name" value="S53_propep"/>
</dbReference>
<proteinExistence type="predicted"/>
<evidence type="ECO:0000256" key="10">
    <source>
        <dbReference type="ARBA" id="ARBA00022825"/>
    </source>
</evidence>
<dbReference type="InterPro" id="IPR000209">
    <property type="entry name" value="Peptidase_S8/S53_dom"/>
</dbReference>
<keyword evidence="8 16" id="KW-0732">Signal</keyword>
<feature type="binding site" evidence="15">
    <location>
        <position position="540"/>
    </location>
    <ligand>
        <name>Ca(2+)</name>
        <dbReference type="ChEBI" id="CHEBI:29108"/>
    </ligand>
</feature>
<dbReference type="OrthoDB" id="409122at2759"/>
<dbReference type="InterPro" id="IPR050819">
    <property type="entry name" value="Tripeptidyl-peptidase_I"/>
</dbReference>
<comment type="function">
    <text evidence="2">Secreted tripeptidyl-peptidase which degrades proteins at acidic pHs and is involved in virulence.</text>
</comment>
<evidence type="ECO:0000256" key="11">
    <source>
        <dbReference type="ARBA" id="ARBA00022837"/>
    </source>
</evidence>
<keyword evidence="13" id="KW-0865">Zymogen</keyword>
<feature type="binding site" evidence="15">
    <location>
        <position position="522"/>
    </location>
    <ligand>
        <name>Ca(2+)</name>
        <dbReference type="ChEBI" id="CHEBI:29108"/>
    </ligand>
</feature>
<feature type="active site" description="Charge relay system" evidence="15">
    <location>
        <position position="479"/>
    </location>
</feature>
<comment type="cofactor">
    <cofactor evidence="15">
        <name>Ca(2+)</name>
        <dbReference type="ChEBI" id="CHEBI:29108"/>
    </cofactor>
    <text evidence="15">Binds 1 Ca(2+) ion per subunit.</text>
</comment>
<dbReference type="GO" id="GO:0006508">
    <property type="term" value="P:proteolysis"/>
    <property type="evidence" value="ECO:0007669"/>
    <property type="project" value="UniProtKB-KW"/>
</dbReference>
<dbReference type="Pfam" id="PF09286">
    <property type="entry name" value="Pro-kuma_activ"/>
    <property type="match status" value="1"/>
</dbReference>
<dbReference type="CDD" id="cd11377">
    <property type="entry name" value="Pro-peptidase_S53"/>
    <property type="match status" value="1"/>
</dbReference>
<feature type="active site" description="Charge relay system" evidence="15">
    <location>
        <position position="285"/>
    </location>
</feature>
<comment type="caution">
    <text evidence="18">The sequence shown here is derived from an EMBL/GenBank/DDBJ whole genome shotgun (WGS) entry which is preliminary data.</text>
</comment>
<dbReference type="Pfam" id="PF00082">
    <property type="entry name" value="Peptidase_S8"/>
    <property type="match status" value="1"/>
</dbReference>
<keyword evidence="5" id="KW-0964">Secreted</keyword>
<evidence type="ECO:0000256" key="14">
    <source>
        <dbReference type="ARBA" id="ARBA00023180"/>
    </source>
</evidence>
<dbReference type="SUPFAM" id="SSF52743">
    <property type="entry name" value="Subtilisin-like"/>
    <property type="match status" value="1"/>
</dbReference>
<dbReference type="PANTHER" id="PTHR14218:SF15">
    <property type="entry name" value="TRIPEPTIDYL-PEPTIDASE 1"/>
    <property type="match status" value="1"/>
</dbReference>
<evidence type="ECO:0000256" key="13">
    <source>
        <dbReference type="ARBA" id="ARBA00023145"/>
    </source>
</evidence>
<feature type="domain" description="Peptidase S53" evidence="17">
    <location>
        <begin position="207"/>
        <end position="561"/>
    </location>
</feature>
<keyword evidence="7 15" id="KW-0479">Metal-binding</keyword>
<dbReference type="Proteomes" id="UP000230002">
    <property type="component" value="Unassembled WGS sequence"/>
</dbReference>
<dbReference type="AlphaFoldDB" id="A0A2G8SK45"/>
<dbReference type="STRING" id="1077348.A0A2G8SK45"/>
<evidence type="ECO:0000256" key="2">
    <source>
        <dbReference type="ARBA" id="ARBA00002451"/>
    </source>
</evidence>
<dbReference type="SUPFAM" id="SSF54897">
    <property type="entry name" value="Protease propeptides/inhibitors"/>
    <property type="match status" value="1"/>
</dbReference>
<keyword evidence="11 15" id="KW-0106">Calcium</keyword>
<dbReference type="SMART" id="SM00944">
    <property type="entry name" value="Pro-kuma_activ"/>
    <property type="match status" value="1"/>
</dbReference>
<keyword evidence="14" id="KW-0325">Glycoprotein</keyword>
<dbReference type="PROSITE" id="PS51695">
    <property type="entry name" value="SEDOLISIN"/>
    <property type="match status" value="1"/>
</dbReference>
<keyword evidence="19" id="KW-1185">Reference proteome</keyword>
<dbReference type="GO" id="GO:0008240">
    <property type="term" value="F:tripeptidyl-peptidase activity"/>
    <property type="evidence" value="ECO:0007669"/>
    <property type="project" value="UniProtKB-EC"/>
</dbReference>
<evidence type="ECO:0000256" key="7">
    <source>
        <dbReference type="ARBA" id="ARBA00022723"/>
    </source>
</evidence>
<dbReference type="GO" id="GO:0046872">
    <property type="term" value="F:metal ion binding"/>
    <property type="evidence" value="ECO:0007669"/>
    <property type="project" value="UniProtKB-UniRule"/>
</dbReference>
<evidence type="ECO:0000256" key="16">
    <source>
        <dbReference type="SAM" id="SignalP"/>
    </source>
</evidence>
<feature type="active site" description="Charge relay system" evidence="15">
    <location>
        <position position="281"/>
    </location>
</feature>
<dbReference type="EC" id="3.4.14.10" evidence="4"/>
<dbReference type="EMBL" id="AYKW01000006">
    <property type="protein sequence ID" value="PIL34123.1"/>
    <property type="molecule type" value="Genomic_DNA"/>
</dbReference>
<evidence type="ECO:0000256" key="3">
    <source>
        <dbReference type="ARBA" id="ARBA00004239"/>
    </source>
</evidence>
<dbReference type="CDD" id="cd04056">
    <property type="entry name" value="Peptidases_S53"/>
    <property type="match status" value="1"/>
</dbReference>
<name>A0A2G8SK45_9APHY</name>
<evidence type="ECO:0000313" key="18">
    <source>
        <dbReference type="EMBL" id="PIL34123.1"/>
    </source>
</evidence>
<dbReference type="Gene3D" id="3.40.50.200">
    <property type="entry name" value="Peptidase S8/S53 domain"/>
    <property type="match status" value="1"/>
</dbReference>
<evidence type="ECO:0000259" key="17">
    <source>
        <dbReference type="PROSITE" id="PS51695"/>
    </source>
</evidence>
<evidence type="ECO:0000256" key="9">
    <source>
        <dbReference type="ARBA" id="ARBA00022801"/>
    </source>
</evidence>
<reference evidence="18 19" key="1">
    <citation type="journal article" date="2015" name="Sci. Rep.">
        <title>Chromosome-level genome map provides insights into diverse defense mechanisms in the medicinal fungus Ganoderma sinense.</title>
        <authorList>
            <person name="Zhu Y."/>
            <person name="Xu J."/>
            <person name="Sun C."/>
            <person name="Zhou S."/>
            <person name="Xu H."/>
            <person name="Nelson D.R."/>
            <person name="Qian J."/>
            <person name="Song J."/>
            <person name="Luo H."/>
            <person name="Xiang L."/>
            <person name="Li Y."/>
            <person name="Xu Z."/>
            <person name="Ji A."/>
            <person name="Wang L."/>
            <person name="Lu S."/>
            <person name="Hayward A."/>
            <person name="Sun W."/>
            <person name="Li X."/>
            <person name="Schwartz D.C."/>
            <person name="Wang Y."/>
            <person name="Chen S."/>
        </authorList>
    </citation>
    <scope>NUCLEOTIDE SEQUENCE [LARGE SCALE GENOMIC DNA]</scope>
    <source>
        <strain evidence="18 19">ZZ0214-1</strain>
    </source>
</reference>
<feature type="signal peptide" evidence="16">
    <location>
        <begin position="1"/>
        <end position="17"/>
    </location>
</feature>
<keyword evidence="9 15" id="KW-0378">Hydrolase</keyword>
<evidence type="ECO:0000256" key="1">
    <source>
        <dbReference type="ARBA" id="ARBA00001910"/>
    </source>
</evidence>
<evidence type="ECO:0000256" key="15">
    <source>
        <dbReference type="PROSITE-ProRule" id="PRU01032"/>
    </source>
</evidence>
<evidence type="ECO:0000313" key="19">
    <source>
        <dbReference type="Proteomes" id="UP000230002"/>
    </source>
</evidence>
<evidence type="ECO:0000256" key="6">
    <source>
        <dbReference type="ARBA" id="ARBA00022670"/>
    </source>
</evidence>
<sequence>MVAAGLLVLSFFALALGAPAPNVFRVHDARSAAPAGFEASGAPDANEVLQLRIALKTDSTQLVQRLLDVSTPGSQNYRKFLTKAEVAQLTAPSDDATQAINAWLKKNDVTATPGATNQWLNIELPVAKANAMLGAEFNVYTHSTTGVTAIRTLAYSVPESVQPHVDFIFPATTFPVPSSRGISSVYISGAFHNSTHAARADASCATTITPTCLQQFYNIPTTAATQKTNTMAVSSFVQSFASKTDLSNFLTKFRTDLSANTTFSVAAVDGGTNDETKPSIEGSLDIQYTVGTATDVPITFFTVGSNNDGDLTGFLDLVNTLIAQEKPPSVFTTSFGFPEALVGSDLANNICNAYAQLGARGTSIFFSSGDSGVDDGQSTACTTQFRPTFPSGCPFVTVVGATQGAPPESAAKFSSGGFSNIFSAATYQKEAISGYLTLLGQTNAGLFNTTGRAYPDISAAGVNYQVNIGGSIASVSGTSASTPLVASMVALVNDRLVAAGKPTLGFLNPFLYSTGASAFTDITSGSNPGCGTNGFPAVKGWDPVTGLGTPDFNKLLKAVGL</sequence>
<organism evidence="18 19">
    <name type="scientific">Ganoderma sinense ZZ0214-1</name>
    <dbReference type="NCBI Taxonomy" id="1077348"/>
    <lineage>
        <taxon>Eukaryota</taxon>
        <taxon>Fungi</taxon>
        <taxon>Dikarya</taxon>
        <taxon>Basidiomycota</taxon>
        <taxon>Agaricomycotina</taxon>
        <taxon>Agaricomycetes</taxon>
        <taxon>Polyporales</taxon>
        <taxon>Polyporaceae</taxon>
        <taxon>Ganoderma</taxon>
    </lineage>
</organism>
<comment type="catalytic activity">
    <reaction evidence="1">
        <text>Release of an N-terminal tripeptide from a polypeptide.</text>
        <dbReference type="EC" id="3.4.14.10"/>
    </reaction>
</comment>
<keyword evidence="12" id="KW-0843">Virulence</keyword>
<feature type="binding site" evidence="15">
    <location>
        <position position="542"/>
    </location>
    <ligand>
        <name>Ca(2+)</name>
        <dbReference type="ChEBI" id="CHEBI:29108"/>
    </ligand>
</feature>
<feature type="binding site" evidence="15">
    <location>
        <position position="521"/>
    </location>
    <ligand>
        <name>Ca(2+)</name>
        <dbReference type="ChEBI" id="CHEBI:29108"/>
    </ligand>
</feature>
<feature type="chain" id="PRO_5013815955" description="tripeptidyl-peptidase II" evidence="16">
    <location>
        <begin position="18"/>
        <end position="561"/>
    </location>
</feature>
<keyword evidence="10 15" id="KW-0720">Serine protease</keyword>
<accession>A0A2G8SK45</accession>
<gene>
    <name evidence="18" type="ORF">GSI_03834</name>
</gene>
<dbReference type="InterPro" id="IPR036852">
    <property type="entry name" value="Peptidase_S8/S53_dom_sf"/>
</dbReference>
<comment type="subcellular location">
    <subcellularLocation>
        <location evidence="3">Secreted</location>
        <location evidence="3">Extracellular space</location>
    </subcellularLocation>
</comment>
<dbReference type="GO" id="GO:0005576">
    <property type="term" value="C:extracellular region"/>
    <property type="evidence" value="ECO:0007669"/>
    <property type="project" value="UniProtKB-SubCell"/>
</dbReference>
<dbReference type="FunFam" id="3.40.50.200:FF:000015">
    <property type="entry name" value="Tripeptidyl peptidase A"/>
    <property type="match status" value="1"/>
</dbReference>
<dbReference type="GO" id="GO:0004252">
    <property type="term" value="F:serine-type endopeptidase activity"/>
    <property type="evidence" value="ECO:0007669"/>
    <property type="project" value="UniProtKB-UniRule"/>
</dbReference>
<evidence type="ECO:0000256" key="12">
    <source>
        <dbReference type="ARBA" id="ARBA00023026"/>
    </source>
</evidence>